<evidence type="ECO:0008006" key="5">
    <source>
        <dbReference type="Google" id="ProtNLM"/>
    </source>
</evidence>
<comment type="pathway">
    <text evidence="1">Mycotoxin biosynthesis.</text>
</comment>
<protein>
    <recommendedName>
        <fullName evidence="5">Tat pathway signal sequence protein</fullName>
    </recommendedName>
</protein>
<evidence type="ECO:0000313" key="3">
    <source>
        <dbReference type="EMBL" id="KAF2736572.1"/>
    </source>
</evidence>
<evidence type="ECO:0000313" key="4">
    <source>
        <dbReference type="Proteomes" id="UP000799444"/>
    </source>
</evidence>
<dbReference type="Pfam" id="PF11807">
    <property type="entry name" value="UstYa"/>
    <property type="match status" value="1"/>
</dbReference>
<keyword evidence="4" id="KW-1185">Reference proteome</keyword>
<comment type="similarity">
    <text evidence="2">Belongs to the ustYa family.</text>
</comment>
<reference evidence="3" key="1">
    <citation type="journal article" date="2020" name="Stud. Mycol.">
        <title>101 Dothideomycetes genomes: a test case for predicting lifestyles and emergence of pathogens.</title>
        <authorList>
            <person name="Haridas S."/>
            <person name="Albert R."/>
            <person name="Binder M."/>
            <person name="Bloem J."/>
            <person name="Labutti K."/>
            <person name="Salamov A."/>
            <person name="Andreopoulos B."/>
            <person name="Baker S."/>
            <person name="Barry K."/>
            <person name="Bills G."/>
            <person name="Bluhm B."/>
            <person name="Cannon C."/>
            <person name="Castanera R."/>
            <person name="Culley D."/>
            <person name="Daum C."/>
            <person name="Ezra D."/>
            <person name="Gonzalez J."/>
            <person name="Henrissat B."/>
            <person name="Kuo A."/>
            <person name="Liang C."/>
            <person name="Lipzen A."/>
            <person name="Lutzoni F."/>
            <person name="Magnuson J."/>
            <person name="Mondo S."/>
            <person name="Nolan M."/>
            <person name="Ohm R."/>
            <person name="Pangilinan J."/>
            <person name="Park H.-J."/>
            <person name="Ramirez L."/>
            <person name="Alfaro M."/>
            <person name="Sun H."/>
            <person name="Tritt A."/>
            <person name="Yoshinaga Y."/>
            <person name="Zwiers L.-H."/>
            <person name="Turgeon B."/>
            <person name="Goodwin S."/>
            <person name="Spatafora J."/>
            <person name="Crous P."/>
            <person name="Grigoriev I."/>
        </authorList>
    </citation>
    <scope>NUCLEOTIDE SEQUENCE</scope>
    <source>
        <strain evidence="3">CBS 125425</strain>
    </source>
</reference>
<dbReference type="EMBL" id="ML996124">
    <property type="protein sequence ID" value="KAF2736572.1"/>
    <property type="molecule type" value="Genomic_DNA"/>
</dbReference>
<dbReference type="GO" id="GO:0043386">
    <property type="term" value="P:mycotoxin biosynthetic process"/>
    <property type="evidence" value="ECO:0007669"/>
    <property type="project" value="InterPro"/>
</dbReference>
<dbReference type="OrthoDB" id="3687641at2759"/>
<gene>
    <name evidence="3" type="ORF">EJ04DRAFT_432905</name>
</gene>
<accession>A0A9P4V1P3</accession>
<organism evidence="3 4">
    <name type="scientific">Polyplosphaeria fusca</name>
    <dbReference type="NCBI Taxonomy" id="682080"/>
    <lineage>
        <taxon>Eukaryota</taxon>
        <taxon>Fungi</taxon>
        <taxon>Dikarya</taxon>
        <taxon>Ascomycota</taxon>
        <taxon>Pezizomycotina</taxon>
        <taxon>Dothideomycetes</taxon>
        <taxon>Pleosporomycetidae</taxon>
        <taxon>Pleosporales</taxon>
        <taxon>Tetraplosphaeriaceae</taxon>
        <taxon>Polyplosphaeria</taxon>
    </lineage>
</organism>
<name>A0A9P4V1P3_9PLEO</name>
<comment type="caution">
    <text evidence="3">The sequence shown here is derived from an EMBL/GenBank/DDBJ whole genome shotgun (WGS) entry which is preliminary data.</text>
</comment>
<proteinExistence type="inferred from homology"/>
<evidence type="ECO:0000256" key="1">
    <source>
        <dbReference type="ARBA" id="ARBA00004685"/>
    </source>
</evidence>
<evidence type="ECO:0000256" key="2">
    <source>
        <dbReference type="ARBA" id="ARBA00035112"/>
    </source>
</evidence>
<dbReference type="PANTHER" id="PTHR33365:SF4">
    <property type="entry name" value="CYCLOCHLOROTINE BIOSYNTHESIS PROTEIN O"/>
    <property type="match status" value="1"/>
</dbReference>
<dbReference type="PANTHER" id="PTHR33365">
    <property type="entry name" value="YALI0B05434P"/>
    <property type="match status" value="1"/>
</dbReference>
<dbReference type="InterPro" id="IPR021765">
    <property type="entry name" value="UstYa-like"/>
</dbReference>
<sequence length="135" mass="15592">MYVLNSSAYTSLGLQTAELIDQPGNYLITLEVFHQLHCLDYIRLAAYASHNHKHTHHEGESEWSKEKHLSHCVDYLRQVLMCHGDLTPISLVRRDGVAKGEPPYRPDFSIRHTCRRWEKIWEFAERGNTSGFGVA</sequence>
<dbReference type="AlphaFoldDB" id="A0A9P4V1P3"/>
<dbReference type="Proteomes" id="UP000799444">
    <property type="component" value="Unassembled WGS sequence"/>
</dbReference>